<dbReference type="PANTHER" id="PTHR12461">
    <property type="entry name" value="HYPOXIA-INDUCIBLE FACTOR 1 ALPHA INHIBITOR-RELATED"/>
    <property type="match status" value="1"/>
</dbReference>
<dbReference type="OrthoDB" id="118524at2"/>
<comment type="caution">
    <text evidence="2">The sequence shown here is derived from an EMBL/GenBank/DDBJ whole genome shotgun (WGS) entry which is preliminary data.</text>
</comment>
<reference evidence="2 3" key="1">
    <citation type="submission" date="2018-03" db="EMBL/GenBank/DDBJ databases">
        <title>Draft Genome Sequences of the Obligatory Marine Myxobacteria Enhygromyxa salina SWB005.</title>
        <authorList>
            <person name="Poehlein A."/>
            <person name="Moghaddam J.A."/>
            <person name="Harms H."/>
            <person name="Alanjari M."/>
            <person name="Koenig G.M."/>
            <person name="Daniel R."/>
            <person name="Schaeberle T.F."/>
        </authorList>
    </citation>
    <scope>NUCLEOTIDE SEQUENCE [LARGE SCALE GENOMIC DNA]</scope>
    <source>
        <strain evidence="2 3">SWB005</strain>
    </source>
</reference>
<evidence type="ECO:0000259" key="1">
    <source>
        <dbReference type="PROSITE" id="PS51184"/>
    </source>
</evidence>
<feature type="domain" description="JmjC" evidence="1">
    <location>
        <begin position="212"/>
        <end position="369"/>
    </location>
</feature>
<organism evidence="2 3">
    <name type="scientific">Enhygromyxa salina</name>
    <dbReference type="NCBI Taxonomy" id="215803"/>
    <lineage>
        <taxon>Bacteria</taxon>
        <taxon>Pseudomonadati</taxon>
        <taxon>Myxococcota</taxon>
        <taxon>Polyangia</taxon>
        <taxon>Nannocystales</taxon>
        <taxon>Nannocystaceae</taxon>
        <taxon>Enhygromyxa</taxon>
    </lineage>
</organism>
<proteinExistence type="predicted"/>
<dbReference type="InterPro" id="IPR036527">
    <property type="entry name" value="SCP2_sterol-bd_dom_sf"/>
</dbReference>
<dbReference type="Proteomes" id="UP000237968">
    <property type="component" value="Unassembled WGS sequence"/>
</dbReference>
<keyword evidence="3" id="KW-1185">Reference proteome</keyword>
<dbReference type="Gene3D" id="2.60.120.650">
    <property type="entry name" value="Cupin"/>
    <property type="match status" value="1"/>
</dbReference>
<dbReference type="Gene3D" id="3.30.1050.10">
    <property type="entry name" value="SCP2 sterol-binding domain"/>
    <property type="match status" value="1"/>
</dbReference>
<evidence type="ECO:0000313" key="3">
    <source>
        <dbReference type="Proteomes" id="UP000237968"/>
    </source>
</evidence>
<dbReference type="Pfam" id="PF13621">
    <property type="entry name" value="Cupin_8"/>
    <property type="match status" value="1"/>
</dbReference>
<accession>A0A2S9XX41</accession>
<dbReference type="AlphaFoldDB" id="A0A2S9XX41"/>
<name>A0A2S9XX41_9BACT</name>
<dbReference type="EMBL" id="PVNK01000160">
    <property type="protein sequence ID" value="PRP97404.1"/>
    <property type="molecule type" value="Genomic_DNA"/>
</dbReference>
<evidence type="ECO:0000313" key="2">
    <source>
        <dbReference type="EMBL" id="PRP97404.1"/>
    </source>
</evidence>
<dbReference type="RefSeq" id="WP_106392817.1">
    <property type="nucleotide sequence ID" value="NZ_PVNK01000160.1"/>
</dbReference>
<dbReference type="PANTHER" id="PTHR12461:SF105">
    <property type="entry name" value="HYPOXIA-INDUCIBLE FACTOR 1-ALPHA INHIBITOR"/>
    <property type="match status" value="1"/>
</dbReference>
<dbReference type="PROSITE" id="PS51184">
    <property type="entry name" value="JMJC"/>
    <property type="match status" value="1"/>
</dbReference>
<dbReference type="InterPro" id="IPR041667">
    <property type="entry name" value="Cupin_8"/>
</dbReference>
<protein>
    <submittedName>
        <fullName evidence="2">Cupin superfamily protein</fullName>
    </submittedName>
</protein>
<dbReference type="InterPro" id="IPR003347">
    <property type="entry name" value="JmjC_dom"/>
</dbReference>
<gene>
    <name evidence="2" type="ORF">ENSA5_34680</name>
</gene>
<dbReference type="SUPFAM" id="SSF51197">
    <property type="entry name" value="Clavaminate synthase-like"/>
    <property type="match status" value="1"/>
</dbReference>
<sequence length="375" mass="40638">MAFGPKPGSPAALLFERFEAGFENPARIEGVCQFELEGDDGGAFQLQITADRLAYRSGHADAPRAKIRMPAAIAVEIATGDNIDFHDQLNFERIEADGDMAILGILAQITKRPNAAALARFAEIEARYASRVNSSNTDRVAEPRRVSATPADEVAALVEASVPVIVEGGLSAWTEALGWTLDGVGERFAKVEIQSTLGITSVADFMAALAAIEPAPYTIGCVMPEAMRAFFPPPLFDPEGFGPAQLWMGSAAGQISTLLHRDSGDAFLGQVIGRKRFKLYSPDQSPSMYPFKSFNRDQPCWVNPWEPDLDCYPRFADAYATDFILAPGELLIIPRGWYHTVLALAPTLSVGFHREPVRDFGRVLHEPGAAPSEAG</sequence>